<name>A0A0D3CRJ6_BRAOL</name>
<dbReference type="PANTHER" id="PTHR47150">
    <property type="entry name" value="OS12G0169200 PROTEIN"/>
    <property type="match status" value="1"/>
</dbReference>
<dbReference type="Pfam" id="PF04827">
    <property type="entry name" value="Plant_tran"/>
    <property type="match status" value="1"/>
</dbReference>
<dbReference type="AlphaFoldDB" id="A0A0D3CRJ6"/>
<dbReference type="Proteomes" id="UP000032141">
    <property type="component" value="Chromosome C6"/>
</dbReference>
<dbReference type="OMA" id="MIESIDY"/>
<dbReference type="HOGENOM" id="CLU_012390_5_1_1"/>
<keyword evidence="3" id="KW-1185">Reference proteome</keyword>
<proteinExistence type="predicted"/>
<dbReference type="EnsemblPlants" id="Bo6g042360.1">
    <property type="protein sequence ID" value="Bo6g042360.1"/>
    <property type="gene ID" value="Bo6g042360"/>
</dbReference>
<organism evidence="2 3">
    <name type="scientific">Brassica oleracea var. oleracea</name>
    <dbReference type="NCBI Taxonomy" id="109376"/>
    <lineage>
        <taxon>Eukaryota</taxon>
        <taxon>Viridiplantae</taxon>
        <taxon>Streptophyta</taxon>
        <taxon>Embryophyta</taxon>
        <taxon>Tracheophyta</taxon>
        <taxon>Spermatophyta</taxon>
        <taxon>Magnoliopsida</taxon>
        <taxon>eudicotyledons</taxon>
        <taxon>Gunneridae</taxon>
        <taxon>Pentapetalae</taxon>
        <taxon>rosids</taxon>
        <taxon>malvids</taxon>
        <taxon>Brassicales</taxon>
        <taxon>Brassicaceae</taxon>
        <taxon>Brassiceae</taxon>
        <taxon>Brassica</taxon>
    </lineage>
</organism>
<evidence type="ECO:0000313" key="2">
    <source>
        <dbReference type="EnsemblPlants" id="Bo6g042360.1"/>
    </source>
</evidence>
<dbReference type="InterPro" id="IPR001005">
    <property type="entry name" value="SANT/Myb"/>
</dbReference>
<sequence>MDPFSHPCSFQNLLNSQQPNTSFSVLSCEPSIELSASDASVFGTQSPEDANKDATFVSDRKERRKWSPVEDVVRISAWLNTSKDSVTGNEQKAIVFWKRIAAYFASSPKLAGLPKREPSHCKQRWGKINEGVCKFVGCYDAATKQKSSGQSQNDVLIMAHEIFFNEYKVKFTLEHAWLELRHDLKWCGASSTRDKVSSKRQNLDDSSAQSSTFVAGEDKAMARPVGVKAAKAKGRSKATASGDEVKPLVEFQSMWEIRQKDFALKEQLNKQKLLDSLIAKTEPLSELEIALKNKLITDMLSSGLVCLSRDGQHVTEEDSIYNEIDEKFDQIFYQQFENLLIHNEDRQEASRSKKKRAYIERQREQGHMQLRNDYFSEDATYHTHMFRRRFRMNKPLFMRIVDRLSAEISYFQQRRDATGRFGHSALQKATAAIRMMAYGCPADAVDESLRLGETTALLCLEHFVQGIINLFGDEYLRRPTSEDLQQLLDIGEIHGFPGMIESIDYMHWEWKNYPTAWKGKYTRGSGKPTIVLEAVTSQDLWIWHVFFGPPEDERDGYIQFDVSVFAQPESNQSSQVNFTYSTDMPSNLGNMMRIRNRVRDKTIHQQLKAV</sequence>
<protein>
    <recommendedName>
        <fullName evidence="1">Myb-like domain-containing protein</fullName>
    </recommendedName>
</protein>
<evidence type="ECO:0000313" key="3">
    <source>
        <dbReference type="Proteomes" id="UP000032141"/>
    </source>
</evidence>
<dbReference type="InterPro" id="IPR006912">
    <property type="entry name" value="Harbinger_derived_prot"/>
</dbReference>
<dbReference type="Gramene" id="Bo6g042360.1">
    <property type="protein sequence ID" value="Bo6g042360.1"/>
    <property type="gene ID" value="Bo6g042360"/>
</dbReference>
<feature type="domain" description="Myb-like" evidence="1">
    <location>
        <begin position="58"/>
        <end position="129"/>
    </location>
</feature>
<reference evidence="2 3" key="1">
    <citation type="journal article" date="2014" name="Genome Biol.">
        <title>Transcriptome and methylome profiling reveals relics of genome dominance in the mesopolyploid Brassica oleracea.</title>
        <authorList>
            <person name="Parkin I.A."/>
            <person name="Koh C."/>
            <person name="Tang H."/>
            <person name="Robinson S.J."/>
            <person name="Kagale S."/>
            <person name="Clarke W.E."/>
            <person name="Town C.D."/>
            <person name="Nixon J."/>
            <person name="Krishnakumar V."/>
            <person name="Bidwell S.L."/>
            <person name="Denoeud F."/>
            <person name="Belcram H."/>
            <person name="Links M.G."/>
            <person name="Just J."/>
            <person name="Clarke C."/>
            <person name="Bender T."/>
            <person name="Huebert T."/>
            <person name="Mason A.S."/>
            <person name="Pires J.C."/>
            <person name="Barker G."/>
            <person name="Moore J."/>
            <person name="Walley P.G."/>
            <person name="Manoli S."/>
            <person name="Batley J."/>
            <person name="Edwards D."/>
            <person name="Nelson M.N."/>
            <person name="Wang X."/>
            <person name="Paterson A.H."/>
            <person name="King G."/>
            <person name="Bancroft I."/>
            <person name="Chalhoub B."/>
            <person name="Sharpe A.G."/>
        </authorList>
    </citation>
    <scope>NUCLEOTIDE SEQUENCE</scope>
    <source>
        <strain evidence="2 3">cv. TO1000</strain>
    </source>
</reference>
<dbReference type="PANTHER" id="PTHR47150:SF5">
    <property type="entry name" value="OS07G0546750 PROTEIN"/>
    <property type="match status" value="1"/>
</dbReference>
<dbReference type="PROSITE" id="PS50090">
    <property type="entry name" value="MYB_LIKE"/>
    <property type="match status" value="1"/>
</dbReference>
<evidence type="ECO:0000259" key="1">
    <source>
        <dbReference type="PROSITE" id="PS50090"/>
    </source>
</evidence>
<accession>A0A0D3CRJ6</accession>
<reference evidence="2" key="2">
    <citation type="submission" date="2015-03" db="UniProtKB">
        <authorList>
            <consortium name="EnsemblPlants"/>
        </authorList>
    </citation>
    <scope>IDENTIFICATION</scope>
</reference>